<organism evidence="2 3">
    <name type="scientific">Trichomalopsis sarcophagae</name>
    <dbReference type="NCBI Taxonomy" id="543379"/>
    <lineage>
        <taxon>Eukaryota</taxon>
        <taxon>Metazoa</taxon>
        <taxon>Ecdysozoa</taxon>
        <taxon>Arthropoda</taxon>
        <taxon>Hexapoda</taxon>
        <taxon>Insecta</taxon>
        <taxon>Pterygota</taxon>
        <taxon>Neoptera</taxon>
        <taxon>Endopterygota</taxon>
        <taxon>Hymenoptera</taxon>
        <taxon>Apocrita</taxon>
        <taxon>Proctotrupomorpha</taxon>
        <taxon>Chalcidoidea</taxon>
        <taxon>Pteromalidae</taxon>
        <taxon>Pteromalinae</taxon>
        <taxon>Trichomalopsis</taxon>
    </lineage>
</organism>
<gene>
    <name evidence="2" type="ORF">TSAR_003672</name>
</gene>
<feature type="region of interest" description="Disordered" evidence="1">
    <location>
        <begin position="90"/>
        <end position="113"/>
    </location>
</feature>
<keyword evidence="3" id="KW-1185">Reference proteome</keyword>
<dbReference type="EMBL" id="NNAY01002196">
    <property type="protein sequence ID" value="OXU21836.1"/>
    <property type="molecule type" value="Genomic_DNA"/>
</dbReference>
<feature type="compositionally biased region" description="Polar residues" evidence="1">
    <location>
        <begin position="98"/>
        <end position="107"/>
    </location>
</feature>
<dbReference type="AlphaFoldDB" id="A0A232EU62"/>
<name>A0A232EU62_9HYME</name>
<reference evidence="2 3" key="1">
    <citation type="journal article" date="2017" name="Curr. Biol.">
        <title>The Evolution of Venom by Co-option of Single-Copy Genes.</title>
        <authorList>
            <person name="Martinson E.O."/>
            <person name="Mrinalini"/>
            <person name="Kelkar Y.D."/>
            <person name="Chang C.H."/>
            <person name="Werren J.H."/>
        </authorList>
    </citation>
    <scope>NUCLEOTIDE SEQUENCE [LARGE SCALE GENOMIC DNA]</scope>
    <source>
        <strain evidence="2 3">Alberta</strain>
        <tissue evidence="2">Whole body</tissue>
    </source>
</reference>
<proteinExistence type="predicted"/>
<protein>
    <submittedName>
        <fullName evidence="2">Uncharacterized protein</fullName>
    </submittedName>
</protein>
<evidence type="ECO:0000313" key="2">
    <source>
        <dbReference type="EMBL" id="OXU21836.1"/>
    </source>
</evidence>
<sequence>MSRRSPSVENRLCWEDDLKALLAANTRRLIPLNSDTDQYIDQLLYSQITNEDQGNHKINQTKQSARQLIKEEIKTFEKYIEDTIEENPYGIKRLPTANRLNRTVSSPKSRKRE</sequence>
<comment type="caution">
    <text evidence="2">The sequence shown here is derived from an EMBL/GenBank/DDBJ whole genome shotgun (WGS) entry which is preliminary data.</text>
</comment>
<evidence type="ECO:0000313" key="3">
    <source>
        <dbReference type="Proteomes" id="UP000215335"/>
    </source>
</evidence>
<dbReference type="Proteomes" id="UP000215335">
    <property type="component" value="Unassembled WGS sequence"/>
</dbReference>
<evidence type="ECO:0000256" key="1">
    <source>
        <dbReference type="SAM" id="MobiDB-lite"/>
    </source>
</evidence>
<accession>A0A232EU62</accession>